<evidence type="ECO:0000313" key="11">
    <source>
        <dbReference type="EMBL" id="GGZ13044.1"/>
    </source>
</evidence>
<proteinExistence type="predicted"/>
<dbReference type="GO" id="GO:0046677">
    <property type="term" value="P:response to antibiotic"/>
    <property type="evidence" value="ECO:0007669"/>
    <property type="project" value="UniProtKB-KW"/>
</dbReference>
<dbReference type="PANTHER" id="PTHR42718">
    <property type="entry name" value="MAJOR FACILITATOR SUPERFAMILY MULTIDRUG TRANSPORTER MFSC"/>
    <property type="match status" value="1"/>
</dbReference>
<dbReference type="SUPFAM" id="SSF103473">
    <property type="entry name" value="MFS general substrate transporter"/>
    <property type="match status" value="1"/>
</dbReference>
<dbReference type="CDD" id="cd17321">
    <property type="entry name" value="MFS_MMR_MDR_like"/>
    <property type="match status" value="1"/>
</dbReference>
<keyword evidence="6 9" id="KW-0472">Membrane</keyword>
<feature type="transmembrane region" description="Helical" evidence="9">
    <location>
        <begin position="67"/>
        <end position="87"/>
    </location>
</feature>
<feature type="domain" description="Major facilitator superfamily (MFS) profile" evidence="10">
    <location>
        <begin position="29"/>
        <end position="474"/>
    </location>
</feature>
<organism evidence="11 12">
    <name type="scientific">Streptomyces inusitatus</name>
    <dbReference type="NCBI Taxonomy" id="68221"/>
    <lineage>
        <taxon>Bacteria</taxon>
        <taxon>Bacillati</taxon>
        <taxon>Actinomycetota</taxon>
        <taxon>Actinomycetes</taxon>
        <taxon>Kitasatosporales</taxon>
        <taxon>Streptomycetaceae</taxon>
        <taxon>Streptomyces</taxon>
    </lineage>
</organism>
<feature type="transmembrane region" description="Helical" evidence="9">
    <location>
        <begin position="282"/>
        <end position="305"/>
    </location>
</feature>
<keyword evidence="7" id="KW-0046">Antibiotic resistance</keyword>
<reference evidence="11" key="1">
    <citation type="journal article" date="2014" name="Int. J. Syst. Evol. Microbiol.">
        <title>Complete genome sequence of Corynebacterium casei LMG S-19264T (=DSM 44701T), isolated from a smear-ripened cheese.</title>
        <authorList>
            <consortium name="US DOE Joint Genome Institute (JGI-PGF)"/>
            <person name="Walter F."/>
            <person name="Albersmeier A."/>
            <person name="Kalinowski J."/>
            <person name="Ruckert C."/>
        </authorList>
    </citation>
    <scope>NUCLEOTIDE SEQUENCE</scope>
    <source>
        <strain evidence="11">JCM 4988</strain>
    </source>
</reference>
<feature type="transmembrane region" description="Helical" evidence="9">
    <location>
        <begin position="94"/>
        <end position="113"/>
    </location>
</feature>
<feature type="transmembrane region" description="Helical" evidence="9">
    <location>
        <begin position="419"/>
        <end position="436"/>
    </location>
</feature>
<gene>
    <name evidence="11" type="ORF">GCM10010387_01260</name>
</gene>
<dbReference type="EMBL" id="BMWG01000001">
    <property type="protein sequence ID" value="GGZ13044.1"/>
    <property type="molecule type" value="Genomic_DNA"/>
</dbReference>
<reference evidence="11" key="2">
    <citation type="submission" date="2020-09" db="EMBL/GenBank/DDBJ databases">
        <authorList>
            <person name="Sun Q."/>
            <person name="Ohkuma M."/>
        </authorList>
    </citation>
    <scope>NUCLEOTIDE SEQUENCE</scope>
    <source>
        <strain evidence="11">JCM 4988</strain>
    </source>
</reference>
<feature type="transmembrane region" description="Helical" evidence="9">
    <location>
        <begin position="239"/>
        <end position="262"/>
    </location>
</feature>
<dbReference type="Proteomes" id="UP000630936">
    <property type="component" value="Unassembled WGS sequence"/>
</dbReference>
<dbReference type="Gene3D" id="1.20.1720.10">
    <property type="entry name" value="Multidrug resistance protein D"/>
    <property type="match status" value="1"/>
</dbReference>
<feature type="transmembrane region" description="Helical" evidence="9">
    <location>
        <begin position="215"/>
        <end position="233"/>
    </location>
</feature>
<feature type="transmembrane region" description="Helical" evidence="9">
    <location>
        <begin position="183"/>
        <end position="203"/>
    </location>
</feature>
<protein>
    <submittedName>
        <fullName evidence="11">MFS transporter</fullName>
    </submittedName>
</protein>
<evidence type="ECO:0000256" key="5">
    <source>
        <dbReference type="ARBA" id="ARBA00022989"/>
    </source>
</evidence>
<dbReference type="Pfam" id="PF07690">
    <property type="entry name" value="MFS_1"/>
    <property type="match status" value="2"/>
</dbReference>
<dbReference type="NCBIfam" id="TIGR00711">
    <property type="entry name" value="efflux_EmrB"/>
    <property type="match status" value="1"/>
</dbReference>
<accession>A0A918PKT7</accession>
<keyword evidence="3" id="KW-1003">Cell membrane</keyword>
<keyword evidence="5 9" id="KW-1133">Transmembrane helix</keyword>
<dbReference type="Gene3D" id="1.20.1250.20">
    <property type="entry name" value="MFS general substrate transporter like domains"/>
    <property type="match status" value="1"/>
</dbReference>
<evidence type="ECO:0000259" key="10">
    <source>
        <dbReference type="PROSITE" id="PS50850"/>
    </source>
</evidence>
<feature type="transmembrane region" description="Helical" evidence="9">
    <location>
        <begin position="347"/>
        <end position="366"/>
    </location>
</feature>
<keyword evidence="4 9" id="KW-0812">Transmembrane</keyword>
<comment type="subcellular location">
    <subcellularLocation>
        <location evidence="1">Cell membrane</location>
        <topology evidence="1">Multi-pass membrane protein</topology>
    </subcellularLocation>
</comment>
<dbReference type="InterPro" id="IPR036259">
    <property type="entry name" value="MFS_trans_sf"/>
</dbReference>
<dbReference type="RefSeq" id="WP_190120830.1">
    <property type="nucleotide sequence ID" value="NZ_BMWG01000001.1"/>
</dbReference>
<dbReference type="InterPro" id="IPR004638">
    <property type="entry name" value="EmrB-like"/>
</dbReference>
<evidence type="ECO:0000256" key="3">
    <source>
        <dbReference type="ARBA" id="ARBA00022475"/>
    </source>
</evidence>
<evidence type="ECO:0000256" key="9">
    <source>
        <dbReference type="SAM" id="Phobius"/>
    </source>
</evidence>
<evidence type="ECO:0000256" key="6">
    <source>
        <dbReference type="ARBA" id="ARBA00023136"/>
    </source>
</evidence>
<dbReference type="GO" id="GO:0022857">
    <property type="term" value="F:transmembrane transporter activity"/>
    <property type="evidence" value="ECO:0007669"/>
    <property type="project" value="InterPro"/>
</dbReference>
<feature type="transmembrane region" description="Helical" evidence="9">
    <location>
        <begin position="152"/>
        <end position="171"/>
    </location>
</feature>
<keyword evidence="12" id="KW-1185">Reference proteome</keyword>
<feature type="transmembrane region" description="Helical" evidence="9">
    <location>
        <begin position="448"/>
        <end position="469"/>
    </location>
</feature>
<feature type="transmembrane region" description="Helical" evidence="9">
    <location>
        <begin position="24"/>
        <end position="47"/>
    </location>
</feature>
<evidence type="ECO:0000256" key="8">
    <source>
        <dbReference type="SAM" id="MobiDB-lite"/>
    </source>
</evidence>
<dbReference type="AlphaFoldDB" id="A0A918PKT7"/>
<dbReference type="PRINTS" id="PR01036">
    <property type="entry name" value="TCRTETB"/>
</dbReference>
<keyword evidence="2" id="KW-0813">Transport</keyword>
<name>A0A918PKT7_9ACTN</name>
<feature type="region of interest" description="Disordered" evidence="8">
    <location>
        <begin position="475"/>
        <end position="520"/>
    </location>
</feature>
<sequence length="520" mass="53998">MPQQHASGESGPADRTPAAPGRAVPLWLTIVATGLPMFMVALDNLVVSAALRTLAVELDATTSDLQWFVNAYVLTFACLLLTGAALGDRFGRRGVFILGIAVFTLSSIGCGLADTTGELIAGRALQGIGAAAVMPLSLTLLSAAVPERRRGLALGMWSAISGTAVACGPVVGGAVVDGLAWQWIFWVNIPVGIVAIPLALRVLKEGSLPNTRLDLPGMLFATGAVVGLVWAIVRGPEDGWTSAGVLGGFAVSAALFVVFVVWEGRAPHPVLPLGFYRVRAFVLCNIASGAMYFGVFGSIFLLSQYLQIAPARTPLEAGVLTLAWTLMPMVIAPVAGALTDRVGGGRLMAFGLFTQAAGLAWINLAATDDTPYHRLVAAMVLGGIGMGFAFAPTAAVVLGSVSPQHQGKASGANTTVREIGGALGIAILSSVFTQNGSDRSAQEFVDGLHPAVWVGVGVVLLGAISALFIPHRPTPPPPYPSDSGPHPAEEPLRLPLVQEEPLRSIRSMAATSSVKESRRR</sequence>
<dbReference type="GO" id="GO:0005886">
    <property type="term" value="C:plasma membrane"/>
    <property type="evidence" value="ECO:0007669"/>
    <property type="project" value="UniProtKB-SubCell"/>
</dbReference>
<feature type="transmembrane region" description="Helical" evidence="9">
    <location>
        <begin position="372"/>
        <end position="398"/>
    </location>
</feature>
<evidence type="ECO:0000256" key="1">
    <source>
        <dbReference type="ARBA" id="ARBA00004651"/>
    </source>
</evidence>
<dbReference type="PROSITE" id="PS50850">
    <property type="entry name" value="MFS"/>
    <property type="match status" value="1"/>
</dbReference>
<evidence type="ECO:0000256" key="4">
    <source>
        <dbReference type="ARBA" id="ARBA00022692"/>
    </source>
</evidence>
<evidence type="ECO:0000256" key="7">
    <source>
        <dbReference type="ARBA" id="ARBA00023251"/>
    </source>
</evidence>
<comment type="caution">
    <text evidence="11">The sequence shown here is derived from an EMBL/GenBank/DDBJ whole genome shotgun (WGS) entry which is preliminary data.</text>
</comment>
<dbReference type="InterPro" id="IPR020846">
    <property type="entry name" value="MFS_dom"/>
</dbReference>
<dbReference type="InterPro" id="IPR011701">
    <property type="entry name" value="MFS"/>
</dbReference>
<feature type="transmembrane region" description="Helical" evidence="9">
    <location>
        <begin position="317"/>
        <end position="335"/>
    </location>
</feature>
<evidence type="ECO:0000313" key="12">
    <source>
        <dbReference type="Proteomes" id="UP000630936"/>
    </source>
</evidence>
<feature type="transmembrane region" description="Helical" evidence="9">
    <location>
        <begin position="125"/>
        <end position="145"/>
    </location>
</feature>
<dbReference type="PANTHER" id="PTHR42718:SF42">
    <property type="entry name" value="EXPORT PROTEIN"/>
    <property type="match status" value="1"/>
</dbReference>
<evidence type="ECO:0000256" key="2">
    <source>
        <dbReference type="ARBA" id="ARBA00022448"/>
    </source>
</evidence>